<dbReference type="Gene3D" id="1.10.10.10">
    <property type="entry name" value="Winged helix-like DNA-binding domain superfamily/Winged helix DNA-binding domain"/>
    <property type="match status" value="1"/>
</dbReference>
<dbReference type="Proteomes" id="UP000011599">
    <property type="component" value="Unassembled WGS sequence"/>
</dbReference>
<dbReference type="RefSeq" id="WP_006089966.1">
    <property type="nucleotide sequence ID" value="NZ_AOHW01000030.1"/>
</dbReference>
<name>L9VUQ9_9EURY</name>
<dbReference type="Pfam" id="PF01638">
    <property type="entry name" value="HxlR"/>
    <property type="match status" value="1"/>
</dbReference>
<protein>
    <submittedName>
        <fullName evidence="2">HxlR family transcriptional regulator</fullName>
    </submittedName>
</protein>
<organism evidence="2 3">
    <name type="scientific">Natronorubrum tibetense GA33</name>
    <dbReference type="NCBI Taxonomy" id="1114856"/>
    <lineage>
        <taxon>Archaea</taxon>
        <taxon>Methanobacteriati</taxon>
        <taxon>Methanobacteriota</taxon>
        <taxon>Stenosarchaea group</taxon>
        <taxon>Halobacteria</taxon>
        <taxon>Halobacteriales</taxon>
        <taxon>Natrialbaceae</taxon>
        <taxon>Natronorubrum</taxon>
    </lineage>
</organism>
<dbReference type="EMBL" id="AOHW01000030">
    <property type="protein sequence ID" value="ELY40766.1"/>
    <property type="molecule type" value="Genomic_DNA"/>
</dbReference>
<dbReference type="PROSITE" id="PS51118">
    <property type="entry name" value="HTH_HXLR"/>
    <property type="match status" value="1"/>
</dbReference>
<evidence type="ECO:0000313" key="2">
    <source>
        <dbReference type="EMBL" id="ELY40766.1"/>
    </source>
</evidence>
<gene>
    <name evidence="2" type="ORF">C496_10676</name>
</gene>
<reference evidence="2 3" key="1">
    <citation type="journal article" date="2014" name="PLoS Genet.">
        <title>Phylogenetically driven sequencing of extremely halophilic archaea reveals strategies for static and dynamic osmo-response.</title>
        <authorList>
            <person name="Becker E.A."/>
            <person name="Seitzer P.M."/>
            <person name="Tritt A."/>
            <person name="Larsen D."/>
            <person name="Krusor M."/>
            <person name="Yao A.I."/>
            <person name="Wu D."/>
            <person name="Madern D."/>
            <person name="Eisen J.A."/>
            <person name="Darling A.E."/>
            <person name="Facciotti M.T."/>
        </authorList>
    </citation>
    <scope>NUCLEOTIDE SEQUENCE [LARGE SCALE GENOMIC DNA]</scope>
    <source>
        <strain evidence="2 3">GA33</strain>
    </source>
</reference>
<dbReference type="SUPFAM" id="SSF46785">
    <property type="entry name" value="Winged helix' DNA-binding domain"/>
    <property type="match status" value="1"/>
</dbReference>
<dbReference type="PATRIC" id="fig|1114856.3.peg.2223"/>
<evidence type="ECO:0000259" key="1">
    <source>
        <dbReference type="PROSITE" id="PS51118"/>
    </source>
</evidence>
<sequence>MLVERTAYDEVPPRVEYAPTEKARSIFPVFGHLHRWAITYEL</sequence>
<proteinExistence type="predicted"/>
<dbReference type="AlphaFoldDB" id="L9VUQ9"/>
<comment type="caution">
    <text evidence="2">The sequence shown here is derived from an EMBL/GenBank/DDBJ whole genome shotgun (WGS) entry which is preliminary data.</text>
</comment>
<dbReference type="InterPro" id="IPR036390">
    <property type="entry name" value="WH_DNA-bd_sf"/>
</dbReference>
<dbReference type="InterPro" id="IPR002577">
    <property type="entry name" value="HTH_HxlR"/>
</dbReference>
<accession>L9VUQ9</accession>
<evidence type="ECO:0000313" key="3">
    <source>
        <dbReference type="Proteomes" id="UP000011599"/>
    </source>
</evidence>
<dbReference type="InterPro" id="IPR036388">
    <property type="entry name" value="WH-like_DNA-bd_sf"/>
</dbReference>
<feature type="domain" description="HTH hxlR-type" evidence="1">
    <location>
        <begin position="1"/>
        <end position="42"/>
    </location>
</feature>
<keyword evidence="3" id="KW-1185">Reference proteome</keyword>